<keyword evidence="2" id="KW-1185">Reference proteome</keyword>
<dbReference type="EMBL" id="JAVYJV010000021">
    <property type="protein sequence ID" value="KAK4342646.1"/>
    <property type="molecule type" value="Genomic_DNA"/>
</dbReference>
<sequence>MIVNAFIELQDWTASGSSGTSTRDCILLAACEAHETLPQSAEFPADVFTSCLTTPIKMALRW</sequence>
<dbReference type="GO" id="GO:0009267">
    <property type="term" value="P:cellular response to starvation"/>
    <property type="evidence" value="ECO:0007669"/>
    <property type="project" value="TreeGrafter"/>
</dbReference>
<dbReference type="GO" id="GO:0005737">
    <property type="term" value="C:cytoplasm"/>
    <property type="evidence" value="ECO:0007669"/>
    <property type="project" value="TreeGrafter"/>
</dbReference>
<reference evidence="1" key="1">
    <citation type="submission" date="2023-12" db="EMBL/GenBank/DDBJ databases">
        <title>Genome assembly of Anisodus tanguticus.</title>
        <authorList>
            <person name="Wang Y.-J."/>
        </authorList>
    </citation>
    <scope>NUCLEOTIDE SEQUENCE</scope>
    <source>
        <strain evidence="1">KB-2021</strain>
        <tissue evidence="1">Leaf</tissue>
    </source>
</reference>
<proteinExistence type="predicted"/>
<dbReference type="GO" id="GO:0031929">
    <property type="term" value="P:TOR signaling"/>
    <property type="evidence" value="ECO:0007669"/>
    <property type="project" value="InterPro"/>
</dbReference>
<comment type="caution">
    <text evidence="1">The sequence shown here is derived from an EMBL/GenBank/DDBJ whole genome shotgun (WGS) entry which is preliminary data.</text>
</comment>
<dbReference type="AlphaFoldDB" id="A0AAE1R0F6"/>
<accession>A0AAE1R0F6</accession>
<dbReference type="GO" id="GO:0010506">
    <property type="term" value="P:regulation of autophagy"/>
    <property type="evidence" value="ECO:0007669"/>
    <property type="project" value="TreeGrafter"/>
</dbReference>
<organism evidence="1 2">
    <name type="scientific">Anisodus tanguticus</name>
    <dbReference type="NCBI Taxonomy" id="243964"/>
    <lineage>
        <taxon>Eukaryota</taxon>
        <taxon>Viridiplantae</taxon>
        <taxon>Streptophyta</taxon>
        <taxon>Embryophyta</taxon>
        <taxon>Tracheophyta</taxon>
        <taxon>Spermatophyta</taxon>
        <taxon>Magnoliopsida</taxon>
        <taxon>eudicotyledons</taxon>
        <taxon>Gunneridae</taxon>
        <taxon>Pentapetalae</taxon>
        <taxon>asterids</taxon>
        <taxon>lamiids</taxon>
        <taxon>Solanales</taxon>
        <taxon>Solanaceae</taxon>
        <taxon>Solanoideae</taxon>
        <taxon>Hyoscyameae</taxon>
        <taxon>Anisodus</taxon>
    </lineage>
</organism>
<dbReference type="PANTHER" id="PTHR12848:SF16">
    <property type="entry name" value="REGULATORY-ASSOCIATED PROTEIN OF MTOR"/>
    <property type="match status" value="1"/>
</dbReference>
<protein>
    <submittedName>
        <fullName evidence="1">Uncharacterized protein</fullName>
    </submittedName>
</protein>
<dbReference type="GO" id="GO:0031931">
    <property type="term" value="C:TORC1 complex"/>
    <property type="evidence" value="ECO:0007669"/>
    <property type="project" value="InterPro"/>
</dbReference>
<dbReference type="Proteomes" id="UP001291623">
    <property type="component" value="Unassembled WGS sequence"/>
</dbReference>
<dbReference type="GO" id="GO:0030307">
    <property type="term" value="P:positive regulation of cell growth"/>
    <property type="evidence" value="ECO:0007669"/>
    <property type="project" value="TreeGrafter"/>
</dbReference>
<dbReference type="GO" id="GO:0030674">
    <property type="term" value="F:protein-macromolecule adaptor activity"/>
    <property type="evidence" value="ECO:0007669"/>
    <property type="project" value="TreeGrafter"/>
</dbReference>
<dbReference type="GO" id="GO:0071230">
    <property type="term" value="P:cellular response to amino acid stimulus"/>
    <property type="evidence" value="ECO:0007669"/>
    <property type="project" value="TreeGrafter"/>
</dbReference>
<evidence type="ECO:0000313" key="1">
    <source>
        <dbReference type="EMBL" id="KAK4342646.1"/>
    </source>
</evidence>
<gene>
    <name evidence="1" type="ORF">RND71_038462</name>
</gene>
<dbReference type="PANTHER" id="PTHR12848">
    <property type="entry name" value="REGULATORY-ASSOCIATED PROTEIN OF MTOR"/>
    <property type="match status" value="1"/>
</dbReference>
<name>A0AAE1R0F6_9SOLA</name>
<dbReference type="InterPro" id="IPR004083">
    <property type="entry name" value="Raptor"/>
</dbReference>
<evidence type="ECO:0000313" key="2">
    <source>
        <dbReference type="Proteomes" id="UP001291623"/>
    </source>
</evidence>